<dbReference type="GO" id="GO:0003723">
    <property type="term" value="F:RNA binding"/>
    <property type="evidence" value="ECO:0007669"/>
    <property type="project" value="TreeGrafter"/>
</dbReference>
<feature type="region of interest" description="Disordered" evidence="11">
    <location>
        <begin position="1"/>
        <end position="26"/>
    </location>
</feature>
<evidence type="ECO:0000256" key="3">
    <source>
        <dbReference type="ARBA" id="ARBA00013064"/>
    </source>
</evidence>
<dbReference type="InterPro" id="IPR027408">
    <property type="entry name" value="PNPase/RNase_PH_dom_sf"/>
</dbReference>
<accession>K0RZV7</accession>
<dbReference type="SUPFAM" id="SSF55666">
    <property type="entry name" value="Ribonuclease PH domain 2-like"/>
    <property type="match status" value="1"/>
</dbReference>
<dbReference type="AlphaFoldDB" id="K0RZV7"/>
<reference evidence="14 15" key="1">
    <citation type="journal article" date="2012" name="Genome Biol.">
        <title>Genome and low-iron response of an oceanic diatom adapted to chronic iron limitation.</title>
        <authorList>
            <person name="Lommer M."/>
            <person name="Specht M."/>
            <person name="Roy A.S."/>
            <person name="Kraemer L."/>
            <person name="Andreson R."/>
            <person name="Gutowska M.A."/>
            <person name="Wolf J."/>
            <person name="Bergner S.V."/>
            <person name="Schilhabel M.B."/>
            <person name="Klostermeier U.C."/>
            <person name="Beiko R.G."/>
            <person name="Rosenstiel P."/>
            <person name="Hippler M."/>
            <person name="Laroche J."/>
        </authorList>
    </citation>
    <scope>NUCLEOTIDE SEQUENCE [LARGE SCALE GENOMIC DNA]</scope>
    <source>
        <strain evidence="14 15">CCMP1005</strain>
    </source>
</reference>
<dbReference type="GO" id="GO:0000177">
    <property type="term" value="C:cytoplasmic exosome (RNase complex)"/>
    <property type="evidence" value="ECO:0007669"/>
    <property type="project" value="TreeGrafter"/>
</dbReference>
<dbReference type="Gene3D" id="3.90.190.10">
    <property type="entry name" value="Protein tyrosine phosphatase superfamily"/>
    <property type="match status" value="1"/>
</dbReference>
<dbReference type="Proteomes" id="UP000266841">
    <property type="component" value="Unassembled WGS sequence"/>
</dbReference>
<comment type="similarity">
    <text evidence="2">Belongs to the protein-tyrosine phosphatase family.</text>
</comment>
<sequence length="563" mass="60042">MQQSKNGNASPASTGQTLPGGMTISSKPTLIETGRLRFLIMDAPRQQNLHLYIRECKRMNVTDIVRVCEATYHASELTNAGITLHEMAYEDGHSPPESVLNSWFDLVEDRFLGSSSDKDQRTIAVHCVAGLGRAPVLVAIALMEYEGKEAADAVVMIRKSRRGAINENQLRYLEEYRCRRRGASGGCGCVIFYLRLNTSEEKANKAKRICLLACSGPQFMPAMVLSNCYAPLPASSSSCDPAVDPFDRAAEEEEGLAGTQSLASPSSPPTQRDTADTSRRRGPRSLRQVRLQRSILSSSTGSSIVEFGQTKLMVSVRGPRPVNCSSINPSGSSGGLACEVRYMPHVGIRTETLAKHSLLSHDFSSSSQPGGGARVPRSALGGAGDISQLSSGGSPCAPAAFMDETYLSRRLQEALSPAVMLGGLSNKLCVEVYVEVLQSDGGVLGAAVCGSALALADAGVGLRDLVTASSAAVIRLEANGDENDSKGNEIKRKGQYVAIADPSEDEILAASGFITVAMMPNLREVTVWDQFGKVPIDGSSGAMDLCRDGCLTMHKFVRNALLT</sequence>
<dbReference type="FunFam" id="3.90.190.10:FF:000086">
    <property type="entry name" value="Protein tyrosine phosphatase-like protein"/>
    <property type="match status" value="1"/>
</dbReference>
<keyword evidence="5" id="KW-0378">Hydrolase</keyword>
<dbReference type="SMART" id="SM00195">
    <property type="entry name" value="DSPc"/>
    <property type="match status" value="1"/>
</dbReference>
<keyword evidence="9" id="KW-0636">Prenylation</keyword>
<comment type="catalytic activity">
    <reaction evidence="10">
        <text>O-phospho-L-tyrosyl-[protein] + H2O = L-tyrosyl-[protein] + phosphate</text>
        <dbReference type="Rhea" id="RHEA:10684"/>
        <dbReference type="Rhea" id="RHEA-COMP:10136"/>
        <dbReference type="Rhea" id="RHEA-COMP:20101"/>
        <dbReference type="ChEBI" id="CHEBI:15377"/>
        <dbReference type="ChEBI" id="CHEBI:43474"/>
        <dbReference type="ChEBI" id="CHEBI:46858"/>
        <dbReference type="ChEBI" id="CHEBI:61978"/>
        <dbReference type="EC" id="3.1.3.48"/>
    </reaction>
</comment>
<evidence type="ECO:0000256" key="9">
    <source>
        <dbReference type="ARBA" id="ARBA00023289"/>
    </source>
</evidence>
<feature type="compositionally biased region" description="Polar residues" evidence="11">
    <location>
        <begin position="258"/>
        <end position="272"/>
    </location>
</feature>
<dbReference type="SUPFAM" id="SSF52799">
    <property type="entry name" value="(Phosphotyrosine protein) phosphatases II"/>
    <property type="match status" value="1"/>
</dbReference>
<comment type="caution">
    <text evidence="14">The sequence shown here is derived from an EMBL/GenBank/DDBJ whole genome shotgun (WGS) entry which is preliminary data.</text>
</comment>
<dbReference type="InterPro" id="IPR050080">
    <property type="entry name" value="RNase_PH"/>
</dbReference>
<comment type="similarity">
    <text evidence="1">Belongs to the RNase PH family.</text>
</comment>
<evidence type="ECO:0000256" key="2">
    <source>
        <dbReference type="ARBA" id="ARBA00009580"/>
    </source>
</evidence>
<dbReference type="GO" id="GO:0005730">
    <property type="term" value="C:nucleolus"/>
    <property type="evidence" value="ECO:0007669"/>
    <property type="project" value="TreeGrafter"/>
</dbReference>
<dbReference type="InterPro" id="IPR000387">
    <property type="entry name" value="Tyr_Pase_dom"/>
</dbReference>
<keyword evidence="7" id="KW-1015">Disulfide bond</keyword>
<dbReference type="PROSITE" id="PS50054">
    <property type="entry name" value="TYR_PHOSPHATASE_DUAL"/>
    <property type="match status" value="1"/>
</dbReference>
<name>K0RZV7_THAOC</name>
<evidence type="ECO:0000256" key="1">
    <source>
        <dbReference type="ARBA" id="ARBA00006678"/>
    </source>
</evidence>
<evidence type="ECO:0000256" key="10">
    <source>
        <dbReference type="ARBA" id="ARBA00051722"/>
    </source>
</evidence>
<dbReference type="EC" id="3.1.3.48" evidence="3"/>
<dbReference type="InterPro" id="IPR020568">
    <property type="entry name" value="Ribosomal_Su5_D2-typ_SF"/>
</dbReference>
<dbReference type="GO" id="GO:0071028">
    <property type="term" value="P:nuclear mRNA surveillance"/>
    <property type="evidence" value="ECO:0007669"/>
    <property type="project" value="TreeGrafter"/>
</dbReference>
<dbReference type="PANTHER" id="PTHR11953">
    <property type="entry name" value="EXOSOME COMPLEX COMPONENT"/>
    <property type="match status" value="1"/>
</dbReference>
<dbReference type="GO" id="GO:0071051">
    <property type="term" value="P:poly(A)-dependent snoRNA 3'-end processing"/>
    <property type="evidence" value="ECO:0007669"/>
    <property type="project" value="TreeGrafter"/>
</dbReference>
<dbReference type="SMART" id="SM00404">
    <property type="entry name" value="PTPc_motif"/>
    <property type="match status" value="1"/>
</dbReference>
<dbReference type="eggNOG" id="KOG2836">
    <property type="taxonomic scope" value="Eukaryota"/>
</dbReference>
<dbReference type="PANTHER" id="PTHR11953:SF0">
    <property type="entry name" value="EXOSOME COMPLEX COMPONENT RRP41"/>
    <property type="match status" value="1"/>
</dbReference>
<keyword evidence="4" id="KW-0488">Methylation</keyword>
<dbReference type="CDD" id="cd14500">
    <property type="entry name" value="PTP-IVa"/>
    <property type="match status" value="1"/>
</dbReference>
<dbReference type="Gene3D" id="3.30.230.70">
    <property type="entry name" value="GHMP Kinase, N-terminal domain"/>
    <property type="match status" value="1"/>
</dbReference>
<evidence type="ECO:0000313" key="14">
    <source>
        <dbReference type="EMBL" id="EJK58019.1"/>
    </source>
</evidence>
<dbReference type="GO" id="GO:0016075">
    <property type="term" value="P:rRNA catabolic process"/>
    <property type="evidence" value="ECO:0007669"/>
    <property type="project" value="TreeGrafter"/>
</dbReference>
<keyword evidence="8" id="KW-0449">Lipoprotein</keyword>
<dbReference type="OrthoDB" id="5632at2759"/>
<dbReference type="GO" id="GO:0004725">
    <property type="term" value="F:protein tyrosine phosphatase activity"/>
    <property type="evidence" value="ECO:0007669"/>
    <property type="project" value="UniProtKB-EC"/>
</dbReference>
<evidence type="ECO:0000256" key="11">
    <source>
        <dbReference type="SAM" id="MobiDB-lite"/>
    </source>
</evidence>
<feature type="region of interest" description="Disordered" evidence="11">
    <location>
        <begin position="250"/>
        <end position="292"/>
    </location>
</feature>
<organism evidence="14 15">
    <name type="scientific">Thalassiosira oceanica</name>
    <name type="common">Marine diatom</name>
    <dbReference type="NCBI Taxonomy" id="159749"/>
    <lineage>
        <taxon>Eukaryota</taxon>
        <taxon>Sar</taxon>
        <taxon>Stramenopiles</taxon>
        <taxon>Ochrophyta</taxon>
        <taxon>Bacillariophyta</taxon>
        <taxon>Coscinodiscophyceae</taxon>
        <taxon>Thalassiosirophycidae</taxon>
        <taxon>Thalassiosirales</taxon>
        <taxon>Thalassiosiraceae</taxon>
        <taxon>Thalassiosira</taxon>
    </lineage>
</organism>
<keyword evidence="6" id="KW-0904">Protein phosphatase</keyword>
<evidence type="ECO:0000259" key="12">
    <source>
        <dbReference type="PROSITE" id="PS50054"/>
    </source>
</evidence>
<keyword evidence="15" id="KW-1185">Reference proteome</keyword>
<evidence type="ECO:0000256" key="7">
    <source>
        <dbReference type="ARBA" id="ARBA00023157"/>
    </source>
</evidence>
<dbReference type="GO" id="GO:0000176">
    <property type="term" value="C:nuclear exosome (RNase complex)"/>
    <property type="evidence" value="ECO:0007669"/>
    <property type="project" value="TreeGrafter"/>
</dbReference>
<evidence type="ECO:0000256" key="4">
    <source>
        <dbReference type="ARBA" id="ARBA00022481"/>
    </source>
</evidence>
<evidence type="ECO:0000256" key="5">
    <source>
        <dbReference type="ARBA" id="ARBA00022801"/>
    </source>
</evidence>
<feature type="domain" description="Tyrosine specific protein phosphatases" evidence="13">
    <location>
        <begin position="101"/>
        <end position="172"/>
    </location>
</feature>
<dbReference type="PROSITE" id="PS50056">
    <property type="entry name" value="TYR_PHOSPHATASE_2"/>
    <property type="match status" value="1"/>
</dbReference>
<dbReference type="InterPro" id="IPR001247">
    <property type="entry name" value="ExoRNase_PH_dom1"/>
</dbReference>
<dbReference type="InterPro" id="IPR020422">
    <property type="entry name" value="TYR_PHOSPHATASE_DUAL_dom"/>
</dbReference>
<evidence type="ECO:0000259" key="13">
    <source>
        <dbReference type="PROSITE" id="PS50056"/>
    </source>
</evidence>
<gene>
    <name evidence="14" type="ORF">THAOC_21893</name>
</gene>
<dbReference type="SUPFAM" id="SSF54211">
    <property type="entry name" value="Ribosomal protein S5 domain 2-like"/>
    <property type="match status" value="1"/>
</dbReference>
<evidence type="ECO:0000256" key="8">
    <source>
        <dbReference type="ARBA" id="ARBA00023288"/>
    </source>
</evidence>
<proteinExistence type="inferred from homology"/>
<dbReference type="InterPro" id="IPR000340">
    <property type="entry name" value="Dual-sp_phosphatase_cat-dom"/>
</dbReference>
<dbReference type="Pfam" id="PF01138">
    <property type="entry name" value="RNase_PH"/>
    <property type="match status" value="2"/>
</dbReference>
<dbReference type="InterPro" id="IPR003595">
    <property type="entry name" value="Tyr_Pase_cat"/>
</dbReference>
<dbReference type="EMBL" id="AGNL01026412">
    <property type="protein sequence ID" value="EJK58019.1"/>
    <property type="molecule type" value="Genomic_DNA"/>
</dbReference>
<dbReference type="InterPro" id="IPR029021">
    <property type="entry name" value="Prot-tyrosine_phosphatase-like"/>
</dbReference>
<evidence type="ECO:0000256" key="6">
    <source>
        <dbReference type="ARBA" id="ARBA00022912"/>
    </source>
</evidence>
<protein>
    <recommendedName>
        <fullName evidence="3">protein-tyrosine-phosphatase</fullName>
        <ecNumber evidence="3">3.1.3.48</ecNumber>
    </recommendedName>
</protein>
<dbReference type="InterPro" id="IPR036345">
    <property type="entry name" value="ExoRNase_PH_dom2_sf"/>
</dbReference>
<evidence type="ECO:0000313" key="15">
    <source>
        <dbReference type="Proteomes" id="UP000266841"/>
    </source>
</evidence>
<dbReference type="GO" id="GO:0034475">
    <property type="term" value="P:U4 snRNA 3'-end processing"/>
    <property type="evidence" value="ECO:0007669"/>
    <property type="project" value="TreeGrafter"/>
</dbReference>
<dbReference type="Pfam" id="PF00782">
    <property type="entry name" value="DSPc"/>
    <property type="match status" value="1"/>
</dbReference>
<feature type="domain" description="Tyrosine-protein phosphatase" evidence="12">
    <location>
        <begin position="27"/>
        <end position="185"/>
    </location>
</feature>